<feature type="active site" description="Proton donor/acceptor" evidence="3">
    <location>
        <position position="171"/>
    </location>
</feature>
<dbReference type="GO" id="GO:0004181">
    <property type="term" value="F:metallocarboxypeptidase activity"/>
    <property type="evidence" value="ECO:0007669"/>
    <property type="project" value="InterPro"/>
</dbReference>
<protein>
    <recommendedName>
        <fullName evidence="5">Peptidase M14 domain-containing protein</fullName>
    </recommendedName>
</protein>
<keyword evidence="7" id="KW-1185">Reference proteome</keyword>
<evidence type="ECO:0000256" key="3">
    <source>
        <dbReference type="PROSITE-ProRule" id="PRU01379"/>
    </source>
</evidence>
<evidence type="ECO:0000313" key="6">
    <source>
        <dbReference type="EMBL" id="KRX07375.1"/>
    </source>
</evidence>
<reference evidence="6 7" key="1">
    <citation type="journal article" date="2015" name="Sci. Rep.">
        <title>Genome of the facultative scuticociliatosis pathogen Pseudocohnilembus persalinus provides insight into its virulence through horizontal gene transfer.</title>
        <authorList>
            <person name="Xiong J."/>
            <person name="Wang G."/>
            <person name="Cheng J."/>
            <person name="Tian M."/>
            <person name="Pan X."/>
            <person name="Warren A."/>
            <person name="Jiang C."/>
            <person name="Yuan D."/>
            <person name="Miao W."/>
        </authorList>
    </citation>
    <scope>NUCLEOTIDE SEQUENCE [LARGE SCALE GENOMIC DNA]</scope>
    <source>
        <strain evidence="6">36N120E</strain>
    </source>
</reference>
<dbReference type="SUPFAM" id="SSF53187">
    <property type="entry name" value="Zn-dependent exopeptidases"/>
    <property type="match status" value="1"/>
</dbReference>
<organism evidence="6 7">
    <name type="scientific">Pseudocohnilembus persalinus</name>
    <name type="common">Ciliate</name>
    <dbReference type="NCBI Taxonomy" id="266149"/>
    <lineage>
        <taxon>Eukaryota</taxon>
        <taxon>Sar</taxon>
        <taxon>Alveolata</taxon>
        <taxon>Ciliophora</taxon>
        <taxon>Intramacronucleata</taxon>
        <taxon>Oligohymenophorea</taxon>
        <taxon>Scuticociliatia</taxon>
        <taxon>Philasterida</taxon>
        <taxon>Pseudocohnilembidae</taxon>
        <taxon>Pseudocohnilembus</taxon>
    </lineage>
</organism>
<dbReference type="OrthoDB" id="10253041at2759"/>
<evidence type="ECO:0000256" key="1">
    <source>
        <dbReference type="ARBA" id="ARBA00001947"/>
    </source>
</evidence>
<dbReference type="Pfam" id="PF00246">
    <property type="entry name" value="Peptidase_M14"/>
    <property type="match status" value="1"/>
</dbReference>
<evidence type="ECO:0000256" key="2">
    <source>
        <dbReference type="ARBA" id="ARBA00005988"/>
    </source>
</evidence>
<dbReference type="GO" id="GO:0008270">
    <property type="term" value="F:zinc ion binding"/>
    <property type="evidence" value="ECO:0007669"/>
    <property type="project" value="InterPro"/>
</dbReference>
<gene>
    <name evidence="6" type="ORF">PPERSA_06990</name>
</gene>
<evidence type="ECO:0000259" key="5">
    <source>
        <dbReference type="PROSITE" id="PS52035"/>
    </source>
</evidence>
<dbReference type="InParanoid" id="A0A0V0QYH3"/>
<feature type="coiled-coil region" evidence="4">
    <location>
        <begin position="237"/>
        <end position="303"/>
    </location>
</feature>
<dbReference type="Gene3D" id="3.40.630.10">
    <property type="entry name" value="Zn peptidases"/>
    <property type="match status" value="1"/>
</dbReference>
<dbReference type="PROSITE" id="PS52035">
    <property type="entry name" value="PEPTIDASE_M14"/>
    <property type="match status" value="1"/>
</dbReference>
<evidence type="ECO:0000256" key="4">
    <source>
        <dbReference type="SAM" id="Coils"/>
    </source>
</evidence>
<accession>A0A0V0QYH3</accession>
<dbReference type="Proteomes" id="UP000054937">
    <property type="component" value="Unassembled WGS sequence"/>
</dbReference>
<dbReference type="PANTHER" id="PTHR12756">
    <property type="entry name" value="CYTOSOLIC CARBOXYPEPTIDASE"/>
    <property type="match status" value="1"/>
</dbReference>
<dbReference type="InterPro" id="IPR050821">
    <property type="entry name" value="Cytosolic_carboxypeptidase"/>
</dbReference>
<dbReference type="AlphaFoldDB" id="A0A0V0QYH3"/>
<dbReference type="GO" id="GO:0006508">
    <property type="term" value="P:proteolysis"/>
    <property type="evidence" value="ECO:0007669"/>
    <property type="project" value="InterPro"/>
</dbReference>
<name>A0A0V0QYH3_PSEPJ</name>
<proteinExistence type="inferred from homology"/>
<dbReference type="InterPro" id="IPR000834">
    <property type="entry name" value="Peptidase_M14"/>
</dbReference>
<comment type="cofactor">
    <cofactor evidence="1">
        <name>Zn(2+)</name>
        <dbReference type="ChEBI" id="CHEBI:29105"/>
    </cofactor>
</comment>
<dbReference type="EMBL" id="LDAU01000084">
    <property type="protein sequence ID" value="KRX07375.1"/>
    <property type="molecule type" value="Genomic_DNA"/>
</dbReference>
<sequence length="347" mass="41089">MARQHPGEVTGSWMVEGAIDYLLEDTFEARFLREQCIFKIFPMINVDGVIHGNNRCSLSGADLNRKWKNPNSKLFPEVYHAYHQIRKMNQERNINLVVDFHGHSKKLNAFFYGNSCIKRPEEPKIFPMVVSKHNRAVKFDQCRFKIQPGFDSTARQALQKMVKIKRIYTLEASQYGYMNLIGNKLEFTPYKYQQLGRNVCHVLFLQTFQDYQRELTLRPPLPNLQNKKKKDQNRDYIGEYHERMRKREAKAQKLQNQFKENVKDPNNLVELKVVTSQLKKQEKLKLQKKKEAEELRLAQIEQGIISDNQKEENLESEDIIYLYRNSIQKRVVQFSTDIIMNVLKNQN</sequence>
<comment type="caution">
    <text evidence="6">The sequence shown here is derived from an EMBL/GenBank/DDBJ whole genome shotgun (WGS) entry which is preliminary data.</text>
</comment>
<evidence type="ECO:0000313" key="7">
    <source>
        <dbReference type="Proteomes" id="UP000054937"/>
    </source>
</evidence>
<dbReference type="PANTHER" id="PTHR12756:SF11">
    <property type="entry name" value="CYTOSOLIC CARBOXYPEPTIDASE 1"/>
    <property type="match status" value="1"/>
</dbReference>
<comment type="similarity">
    <text evidence="2 3">Belongs to the peptidase M14 family.</text>
</comment>
<keyword evidence="4" id="KW-0175">Coiled coil</keyword>
<feature type="domain" description="Peptidase M14" evidence="5">
    <location>
        <begin position="1"/>
        <end position="212"/>
    </location>
</feature>